<protein>
    <submittedName>
        <fullName evidence="2">Class I SAM-dependent methyltransferase</fullName>
    </submittedName>
</protein>
<dbReference type="InterPro" id="IPR041698">
    <property type="entry name" value="Methyltransf_25"/>
</dbReference>
<dbReference type="RefSeq" id="WP_282587722.1">
    <property type="nucleotide sequence ID" value="NZ_JAMOIM010000024.1"/>
</dbReference>
<organism evidence="2 3">
    <name type="scientific">Lichenifustis flavocetrariae</name>
    <dbReference type="NCBI Taxonomy" id="2949735"/>
    <lineage>
        <taxon>Bacteria</taxon>
        <taxon>Pseudomonadati</taxon>
        <taxon>Pseudomonadota</taxon>
        <taxon>Alphaproteobacteria</taxon>
        <taxon>Hyphomicrobiales</taxon>
        <taxon>Lichenihabitantaceae</taxon>
        <taxon>Lichenifustis</taxon>
    </lineage>
</organism>
<dbReference type="InterPro" id="IPR029063">
    <property type="entry name" value="SAM-dependent_MTases_sf"/>
</dbReference>
<proteinExistence type="predicted"/>
<dbReference type="GO" id="GO:0008168">
    <property type="term" value="F:methyltransferase activity"/>
    <property type="evidence" value="ECO:0007669"/>
    <property type="project" value="UniProtKB-KW"/>
</dbReference>
<dbReference type="Gene3D" id="3.40.50.150">
    <property type="entry name" value="Vaccinia Virus protein VP39"/>
    <property type="match status" value="1"/>
</dbReference>
<dbReference type="Pfam" id="PF13649">
    <property type="entry name" value="Methyltransf_25"/>
    <property type="match status" value="1"/>
</dbReference>
<comment type="caution">
    <text evidence="2">The sequence shown here is derived from an EMBL/GenBank/DDBJ whole genome shotgun (WGS) entry which is preliminary data.</text>
</comment>
<accession>A0AA41YZB1</accession>
<feature type="domain" description="Methyltransferase" evidence="1">
    <location>
        <begin position="98"/>
        <end position="192"/>
    </location>
</feature>
<gene>
    <name evidence="2" type="ORF">M8523_25520</name>
</gene>
<evidence type="ECO:0000313" key="2">
    <source>
        <dbReference type="EMBL" id="MCW6511346.1"/>
    </source>
</evidence>
<dbReference type="EMBL" id="JAMOIM010000024">
    <property type="protein sequence ID" value="MCW6511346.1"/>
    <property type="molecule type" value="Genomic_DNA"/>
</dbReference>
<keyword evidence="3" id="KW-1185">Reference proteome</keyword>
<dbReference type="Proteomes" id="UP001165667">
    <property type="component" value="Unassembled WGS sequence"/>
</dbReference>
<reference evidence="2" key="1">
    <citation type="submission" date="2022-05" db="EMBL/GenBank/DDBJ databases">
        <authorList>
            <person name="Pankratov T."/>
        </authorList>
    </citation>
    <scope>NUCLEOTIDE SEQUENCE</scope>
    <source>
        <strain evidence="2">BP6-180914</strain>
    </source>
</reference>
<dbReference type="GO" id="GO:0032259">
    <property type="term" value="P:methylation"/>
    <property type="evidence" value="ECO:0007669"/>
    <property type="project" value="UniProtKB-KW"/>
</dbReference>
<evidence type="ECO:0000259" key="1">
    <source>
        <dbReference type="Pfam" id="PF13649"/>
    </source>
</evidence>
<keyword evidence="2" id="KW-0808">Transferase</keyword>
<dbReference type="AlphaFoldDB" id="A0AA41YZB1"/>
<name>A0AA41YZB1_9HYPH</name>
<sequence length="280" mass="31470">MSFVAQSLAFVRTQPFLYRLLGITRFAVFRTELAYRNWRHHRRPSTDQGLPLPPPGLRFRVGGSFDGDTFLRIGADCATAIKDAVAAAGMDLAKTRTILDFSCGCGRVIRHLPPSSGDQVMHGADIDAVAIAWCQEHLSGVAEFRRTTIEPPLPYATGQFDLIYVVSLFTHIDEHLQDLWLAELSRILAPGGLLVATIHGRFSQRHLPAQDKARMVDHGFVYQVGQTGKLKLDGLPDYYQAAYHSEAYVRSHWRTYVEPVLVRERGMNNDQDLVVLRKRA</sequence>
<evidence type="ECO:0000313" key="3">
    <source>
        <dbReference type="Proteomes" id="UP001165667"/>
    </source>
</evidence>
<dbReference type="SUPFAM" id="SSF53335">
    <property type="entry name" value="S-adenosyl-L-methionine-dependent methyltransferases"/>
    <property type="match status" value="1"/>
</dbReference>
<keyword evidence="2" id="KW-0489">Methyltransferase</keyword>
<dbReference type="CDD" id="cd02440">
    <property type="entry name" value="AdoMet_MTases"/>
    <property type="match status" value="1"/>
</dbReference>